<dbReference type="InterPro" id="IPR050245">
    <property type="entry name" value="PrsA_foldase"/>
</dbReference>
<reference evidence="4" key="1">
    <citation type="journal article" date="2019" name="Int. J. Syst. Evol. Microbiol.">
        <title>The Global Catalogue of Microorganisms (GCM) 10K type strain sequencing project: providing services to taxonomists for standard genome sequencing and annotation.</title>
        <authorList>
            <consortium name="The Broad Institute Genomics Platform"/>
            <consortium name="The Broad Institute Genome Sequencing Center for Infectious Disease"/>
            <person name="Wu L."/>
            <person name="Ma J."/>
        </authorList>
    </citation>
    <scope>NUCLEOTIDE SEQUENCE [LARGE SCALE GENOMIC DNA]</scope>
    <source>
        <strain evidence="4">JCM 18053</strain>
    </source>
</reference>
<sequence length="293" mass="33147">MKRWLLPMMLAVLTVGVYVERDSLRSFLLGRGPHIPAEIMREEQARLRFRGLVEGDAQARVLEAARIRERRLADVAFQADVGVALGREMQAWRRQWEKGEERAQRLAGQGLTEAEMERQVREALLDEAWLERQMAATTEVSETELQAAYVARREALRLPQVQRVAHLFLAQSGPQAKDRGPEIRQLHQRLLAGEDWAALVLAHSEDARTKRQAGDLGWVGAARAPEAFTKAAQGLKPGQMSAPVKTALGWHLIRVQKRQETRLPTLAEVREELAALLQDEKRQAALGRMARER</sequence>
<evidence type="ECO:0000256" key="1">
    <source>
        <dbReference type="PROSITE-ProRule" id="PRU00278"/>
    </source>
</evidence>
<dbReference type="EMBL" id="BAABIA010000006">
    <property type="protein sequence ID" value="GAA5143545.1"/>
    <property type="molecule type" value="Genomic_DNA"/>
</dbReference>
<evidence type="ECO:0000313" key="3">
    <source>
        <dbReference type="EMBL" id="GAA5143545.1"/>
    </source>
</evidence>
<dbReference type="RefSeq" id="WP_345737349.1">
    <property type="nucleotide sequence ID" value="NZ_BAABIA010000006.1"/>
</dbReference>
<keyword evidence="4" id="KW-1185">Reference proteome</keyword>
<dbReference type="InterPro" id="IPR027304">
    <property type="entry name" value="Trigger_fact/SurA_dom_sf"/>
</dbReference>
<dbReference type="PANTHER" id="PTHR47245">
    <property type="entry name" value="PEPTIDYLPROLYL ISOMERASE"/>
    <property type="match status" value="1"/>
</dbReference>
<comment type="caution">
    <text evidence="3">The sequence shown here is derived from an EMBL/GenBank/DDBJ whole genome shotgun (WGS) entry which is preliminary data.</text>
</comment>
<evidence type="ECO:0000313" key="4">
    <source>
        <dbReference type="Proteomes" id="UP001499852"/>
    </source>
</evidence>
<gene>
    <name evidence="3" type="ORF">GCM10023213_31620</name>
</gene>
<accession>A0ABP9PCJ8</accession>
<proteinExistence type="predicted"/>
<dbReference type="InterPro" id="IPR046357">
    <property type="entry name" value="PPIase_dom_sf"/>
</dbReference>
<dbReference type="Gene3D" id="3.10.50.40">
    <property type="match status" value="1"/>
</dbReference>
<dbReference type="Proteomes" id="UP001499852">
    <property type="component" value="Unassembled WGS sequence"/>
</dbReference>
<dbReference type="InterPro" id="IPR000297">
    <property type="entry name" value="PPIase_PpiC"/>
</dbReference>
<dbReference type="SUPFAM" id="SSF54534">
    <property type="entry name" value="FKBP-like"/>
    <property type="match status" value="1"/>
</dbReference>
<name>A0ABP9PCJ8_9BACT</name>
<keyword evidence="1" id="KW-0697">Rotamase</keyword>
<dbReference type="SUPFAM" id="SSF109998">
    <property type="entry name" value="Triger factor/SurA peptide-binding domain-like"/>
    <property type="match status" value="1"/>
</dbReference>
<evidence type="ECO:0000259" key="2">
    <source>
        <dbReference type="PROSITE" id="PS50198"/>
    </source>
</evidence>
<protein>
    <recommendedName>
        <fullName evidence="2">PpiC domain-containing protein</fullName>
    </recommendedName>
</protein>
<feature type="domain" description="PpiC" evidence="2">
    <location>
        <begin position="159"/>
        <end position="257"/>
    </location>
</feature>
<dbReference type="PANTHER" id="PTHR47245:SF2">
    <property type="entry name" value="PEPTIDYL-PROLYL CIS-TRANS ISOMERASE HP_0175-RELATED"/>
    <property type="match status" value="1"/>
</dbReference>
<organism evidence="3 4">
    <name type="scientific">Prosthecobacter algae</name>
    <dbReference type="NCBI Taxonomy" id="1144682"/>
    <lineage>
        <taxon>Bacteria</taxon>
        <taxon>Pseudomonadati</taxon>
        <taxon>Verrucomicrobiota</taxon>
        <taxon>Verrucomicrobiia</taxon>
        <taxon>Verrucomicrobiales</taxon>
        <taxon>Verrucomicrobiaceae</taxon>
        <taxon>Prosthecobacter</taxon>
    </lineage>
</organism>
<dbReference type="PROSITE" id="PS50198">
    <property type="entry name" value="PPIC_PPIASE_2"/>
    <property type="match status" value="1"/>
</dbReference>
<keyword evidence="1" id="KW-0413">Isomerase</keyword>
<dbReference type="Pfam" id="PF00639">
    <property type="entry name" value="Rotamase"/>
    <property type="match status" value="1"/>
</dbReference>